<feature type="signal peptide" evidence="1">
    <location>
        <begin position="1"/>
        <end position="30"/>
    </location>
</feature>
<dbReference type="Proteomes" id="UP001141259">
    <property type="component" value="Unassembled WGS sequence"/>
</dbReference>
<dbReference type="RefSeq" id="WP_259622644.1">
    <property type="nucleotide sequence ID" value="NZ_JANYMP010000003.1"/>
</dbReference>
<gene>
    <name evidence="2" type="ORF">NZH93_09725</name>
</gene>
<organism evidence="2 3">
    <name type="scientific">Umezawaea endophytica</name>
    <dbReference type="NCBI Taxonomy" id="1654476"/>
    <lineage>
        <taxon>Bacteria</taxon>
        <taxon>Bacillati</taxon>
        <taxon>Actinomycetota</taxon>
        <taxon>Actinomycetes</taxon>
        <taxon>Pseudonocardiales</taxon>
        <taxon>Pseudonocardiaceae</taxon>
        <taxon>Umezawaea</taxon>
    </lineage>
</organism>
<keyword evidence="1" id="KW-0732">Signal</keyword>
<name>A0A9X3A0L8_9PSEU</name>
<keyword evidence="3" id="KW-1185">Reference proteome</keyword>
<accession>A0A9X3A0L8</accession>
<evidence type="ECO:0008006" key="4">
    <source>
        <dbReference type="Google" id="ProtNLM"/>
    </source>
</evidence>
<comment type="caution">
    <text evidence="2">The sequence shown here is derived from an EMBL/GenBank/DDBJ whole genome shotgun (WGS) entry which is preliminary data.</text>
</comment>
<evidence type="ECO:0000256" key="1">
    <source>
        <dbReference type="SAM" id="SignalP"/>
    </source>
</evidence>
<sequence>MSGISRRSVLRGGLLAATAVFTTRIAGASAAPASGFAVAYNELDITPVVPGWPSLWMGGYGWDPRGASPSAPAPAYPLRAHCIAIHEGGSVNVLLRVDVVSIPRDVHQELRRRVCDVLDLVVSSDFMIVASHTHSGPFIGDTHPDPKVLMNLNDADVDAVNGSTFVFMDLLTELVERTVRETPIPATLHFAEGSAEVGLNRMGLDHVMTDVPVIAVRNSNGGGLLAVLFGCATHPVSCGKAPSFHSDFVGVASEIIEEELGAMALFFQGTAGDQDPLPLSTGELGERLASAVIDIVNDGDFTDVEGPIMTELTEVDLPFAVDTTDAGVRAELRRKYVTRLDGRLGKAEVRHANLIIGQIDRGELAESIPMPIQCWKMGGVTILGLSHEVVSDYHLMINALAQDIGVGNLWVMAYANETQCYVASDRILWAGPGLHNGYEAGWNDDPWIAGYGSSMLSYGWPSPLNASAPGTDPASPDSAEAIVLAACEGLFR</sequence>
<evidence type="ECO:0000313" key="3">
    <source>
        <dbReference type="Proteomes" id="UP001141259"/>
    </source>
</evidence>
<dbReference type="AlphaFoldDB" id="A0A9X3A0L8"/>
<reference evidence="2" key="1">
    <citation type="submission" date="2022-08" db="EMBL/GenBank/DDBJ databases">
        <authorList>
            <person name="Tistechok S."/>
            <person name="Samborskyy M."/>
            <person name="Roman I."/>
        </authorList>
    </citation>
    <scope>NUCLEOTIDE SEQUENCE</scope>
    <source>
        <strain evidence="2">DSM 103496</strain>
    </source>
</reference>
<proteinExistence type="predicted"/>
<evidence type="ECO:0000313" key="2">
    <source>
        <dbReference type="EMBL" id="MCS7477133.1"/>
    </source>
</evidence>
<dbReference type="PROSITE" id="PS51318">
    <property type="entry name" value="TAT"/>
    <property type="match status" value="1"/>
</dbReference>
<dbReference type="EMBL" id="JANYMP010000003">
    <property type="protein sequence ID" value="MCS7477133.1"/>
    <property type="molecule type" value="Genomic_DNA"/>
</dbReference>
<dbReference type="InterPro" id="IPR006311">
    <property type="entry name" value="TAT_signal"/>
</dbReference>
<feature type="chain" id="PRO_5040765659" description="Neutral/alkaline ceramidase-like enzyme" evidence="1">
    <location>
        <begin position="31"/>
        <end position="492"/>
    </location>
</feature>
<protein>
    <recommendedName>
        <fullName evidence="4">Neutral/alkaline ceramidase-like enzyme</fullName>
    </recommendedName>
</protein>